<dbReference type="STRING" id="1802270.A3C07_02870"/>
<dbReference type="AlphaFoldDB" id="A0A1G2KNE8"/>
<dbReference type="PANTHER" id="PTHR40050:SF1">
    <property type="entry name" value="INNER SPORE COAT PROTEIN H"/>
    <property type="match status" value="1"/>
</dbReference>
<feature type="transmembrane region" description="Helical" evidence="1">
    <location>
        <begin position="7"/>
        <end position="29"/>
    </location>
</feature>
<dbReference type="Pfam" id="PF08757">
    <property type="entry name" value="CotH"/>
    <property type="match status" value="1"/>
</dbReference>
<dbReference type="NCBIfam" id="TIGR03804">
    <property type="entry name" value="para_beta_helix"/>
    <property type="match status" value="1"/>
</dbReference>
<dbReference type="InterPro" id="IPR014867">
    <property type="entry name" value="Spore_coat_CotH_CotH2/3/7"/>
</dbReference>
<dbReference type="Proteomes" id="UP000179023">
    <property type="component" value="Unassembled WGS sequence"/>
</dbReference>
<dbReference type="InterPro" id="IPR006626">
    <property type="entry name" value="PbH1"/>
</dbReference>
<accession>A0A1G2KNE8</accession>
<dbReference type="InterPro" id="IPR007742">
    <property type="entry name" value="NosD_dom"/>
</dbReference>
<evidence type="ECO:0000259" key="2">
    <source>
        <dbReference type="Pfam" id="PF05048"/>
    </source>
</evidence>
<reference evidence="3 4" key="1">
    <citation type="journal article" date="2016" name="Nat. Commun.">
        <title>Thousands of microbial genomes shed light on interconnected biogeochemical processes in an aquifer system.</title>
        <authorList>
            <person name="Anantharaman K."/>
            <person name="Brown C.T."/>
            <person name="Hug L.A."/>
            <person name="Sharon I."/>
            <person name="Castelle C.J."/>
            <person name="Probst A.J."/>
            <person name="Thomas B.C."/>
            <person name="Singh A."/>
            <person name="Wilkins M.J."/>
            <person name="Karaoz U."/>
            <person name="Brodie E.L."/>
            <person name="Williams K.H."/>
            <person name="Hubbard S.S."/>
            <person name="Banfield J.F."/>
        </authorList>
    </citation>
    <scope>NUCLEOTIDE SEQUENCE [LARGE SCALE GENOMIC DNA]</scope>
</reference>
<dbReference type="SUPFAM" id="SSF51126">
    <property type="entry name" value="Pectin lyase-like"/>
    <property type="match status" value="1"/>
</dbReference>
<gene>
    <name evidence="3" type="ORF">A3C07_02870</name>
</gene>
<dbReference type="SMART" id="SM00710">
    <property type="entry name" value="PbH1"/>
    <property type="match status" value="6"/>
</dbReference>
<keyword evidence="1" id="KW-0812">Transmembrane</keyword>
<feature type="domain" description="Periplasmic copper-binding protein NosD beta helix" evidence="2">
    <location>
        <begin position="576"/>
        <end position="728"/>
    </location>
</feature>
<protein>
    <recommendedName>
        <fullName evidence="2">Periplasmic copper-binding protein NosD beta helix domain-containing protein</fullName>
    </recommendedName>
</protein>
<sequence length="765" mass="85268">MKPLFKSYYFIFIVGLLTLLGGVFVVFTLPVRYRSALIYNPLVRHVVPLYRSLRKIPDIVFAPYFFMETKLPVYRLTIPPKNLVILNSRLPSEPFAGLLLDENRVEVNAVFAAENFGAEAKVRYRGLRDNHWNAKQKSFNVSFSRESPFRGMKGLDLVIPYDRQYVVELLQMYRAKKFGIPVPDMWFSRLNLNGQDAGVYLSWEHWSDQWLSRMGFASATTIFADDDGRPGVYKEGNPPLLSREGLSRWKSYTRVGNAFSELQALVAVLNETDDETFGKLIPHLIDLDAFYGWSILRILSGSGHQTETTNLILLFDTARGKFTFIPFDLNMGDRRNAPPYDDADLLLVKRLFSLPRFRSERNKLLQEYLTEENLADDLAFYDNMVREVKPEFLSDSNKLYNNFQFLSQIRTYRALIEDNFHRGVAFLEKEYTVSDAEKSTFESKLNLPEEFSRLPEVASSREEFLAHNPYFYGLDGPSLAIGPGEYVLHKTVIIPSDTRLVVQPGTTMRMGKGVSIISYSPVEIRGTPASRVQISASDLARPWGSLLIVNAGSQKSSIGYADISGGSGVRINGIVATGMVAAHGSDLEVSDSTFSGSFDDDALNVKYAEAIVRNSIFLNTHSDAIDLDNVSDGSRVSNNTFLSPIGTGSEEGGGDAVDVSFSQVVIEANRIQGCGDKGISVGEASRPLIQDNTIQGCAIGVAVKDSSRARIFNNHFIGNDVAVSAYQKKEEFGGGVGIVIGSQFENNRENAVHDSVSDIIFLNHD</sequence>
<organism evidence="3 4">
    <name type="scientific">Candidatus Sungbacteria bacterium RIFCSPHIGHO2_02_FULL_47_11</name>
    <dbReference type="NCBI Taxonomy" id="1802270"/>
    <lineage>
        <taxon>Bacteria</taxon>
        <taxon>Candidatus Sungiibacteriota</taxon>
    </lineage>
</organism>
<dbReference type="Pfam" id="PF05048">
    <property type="entry name" value="NosD"/>
    <property type="match status" value="1"/>
</dbReference>
<evidence type="ECO:0000313" key="3">
    <source>
        <dbReference type="EMBL" id="OGZ99948.1"/>
    </source>
</evidence>
<dbReference type="InterPro" id="IPR012334">
    <property type="entry name" value="Pectin_lyas_fold"/>
</dbReference>
<dbReference type="EMBL" id="MHQI01000030">
    <property type="protein sequence ID" value="OGZ99948.1"/>
    <property type="molecule type" value="Genomic_DNA"/>
</dbReference>
<dbReference type="Gene3D" id="2.160.20.10">
    <property type="entry name" value="Single-stranded right-handed beta-helix, Pectin lyase-like"/>
    <property type="match status" value="1"/>
</dbReference>
<keyword evidence="1" id="KW-0472">Membrane</keyword>
<evidence type="ECO:0000313" key="4">
    <source>
        <dbReference type="Proteomes" id="UP000179023"/>
    </source>
</evidence>
<evidence type="ECO:0000256" key="1">
    <source>
        <dbReference type="SAM" id="Phobius"/>
    </source>
</evidence>
<dbReference type="InterPro" id="IPR022441">
    <property type="entry name" value="Para_beta_helix_rpt-2"/>
</dbReference>
<name>A0A1G2KNE8_9BACT</name>
<dbReference type="PANTHER" id="PTHR40050">
    <property type="entry name" value="INNER SPORE COAT PROTEIN H"/>
    <property type="match status" value="1"/>
</dbReference>
<proteinExistence type="predicted"/>
<keyword evidence="1" id="KW-1133">Transmembrane helix</keyword>
<comment type="caution">
    <text evidence="3">The sequence shown here is derived from an EMBL/GenBank/DDBJ whole genome shotgun (WGS) entry which is preliminary data.</text>
</comment>
<dbReference type="InterPro" id="IPR011050">
    <property type="entry name" value="Pectin_lyase_fold/virulence"/>
</dbReference>